<dbReference type="AlphaFoldDB" id="A0A4S8M2C3"/>
<feature type="region of interest" description="Disordered" evidence="1">
    <location>
        <begin position="66"/>
        <end position="108"/>
    </location>
</feature>
<dbReference type="OrthoDB" id="2110130at2759"/>
<dbReference type="Proteomes" id="UP000297245">
    <property type="component" value="Unassembled WGS sequence"/>
</dbReference>
<gene>
    <name evidence="2" type="ORF">K435DRAFT_858741</name>
</gene>
<reference evidence="2 3" key="1">
    <citation type="journal article" date="2019" name="Nat. Ecol. Evol.">
        <title>Megaphylogeny resolves global patterns of mushroom evolution.</title>
        <authorList>
            <person name="Varga T."/>
            <person name="Krizsan K."/>
            <person name="Foldi C."/>
            <person name="Dima B."/>
            <person name="Sanchez-Garcia M."/>
            <person name="Sanchez-Ramirez S."/>
            <person name="Szollosi G.J."/>
            <person name="Szarkandi J.G."/>
            <person name="Papp V."/>
            <person name="Albert L."/>
            <person name="Andreopoulos W."/>
            <person name="Angelini C."/>
            <person name="Antonin V."/>
            <person name="Barry K.W."/>
            <person name="Bougher N.L."/>
            <person name="Buchanan P."/>
            <person name="Buyck B."/>
            <person name="Bense V."/>
            <person name="Catcheside P."/>
            <person name="Chovatia M."/>
            <person name="Cooper J."/>
            <person name="Damon W."/>
            <person name="Desjardin D."/>
            <person name="Finy P."/>
            <person name="Geml J."/>
            <person name="Haridas S."/>
            <person name="Hughes K."/>
            <person name="Justo A."/>
            <person name="Karasinski D."/>
            <person name="Kautmanova I."/>
            <person name="Kiss B."/>
            <person name="Kocsube S."/>
            <person name="Kotiranta H."/>
            <person name="LaButti K.M."/>
            <person name="Lechner B.E."/>
            <person name="Liimatainen K."/>
            <person name="Lipzen A."/>
            <person name="Lukacs Z."/>
            <person name="Mihaltcheva S."/>
            <person name="Morgado L.N."/>
            <person name="Niskanen T."/>
            <person name="Noordeloos M.E."/>
            <person name="Ohm R.A."/>
            <person name="Ortiz-Santana B."/>
            <person name="Ovrebo C."/>
            <person name="Racz N."/>
            <person name="Riley R."/>
            <person name="Savchenko A."/>
            <person name="Shiryaev A."/>
            <person name="Soop K."/>
            <person name="Spirin V."/>
            <person name="Szebenyi C."/>
            <person name="Tomsovsky M."/>
            <person name="Tulloss R.E."/>
            <person name="Uehling J."/>
            <person name="Grigoriev I.V."/>
            <person name="Vagvolgyi C."/>
            <person name="Papp T."/>
            <person name="Martin F.M."/>
            <person name="Miettinen O."/>
            <person name="Hibbett D.S."/>
            <person name="Nagy L.G."/>
        </authorList>
    </citation>
    <scope>NUCLEOTIDE SEQUENCE [LARGE SCALE GENOMIC DNA]</scope>
    <source>
        <strain evidence="2 3">CBS 962.96</strain>
    </source>
</reference>
<keyword evidence="3" id="KW-1185">Reference proteome</keyword>
<name>A0A4S8M2C3_DENBC</name>
<evidence type="ECO:0000256" key="1">
    <source>
        <dbReference type="SAM" id="MobiDB-lite"/>
    </source>
</evidence>
<accession>A0A4S8M2C3</accession>
<feature type="compositionally biased region" description="Low complexity" evidence="1">
    <location>
        <begin position="67"/>
        <end position="84"/>
    </location>
</feature>
<proteinExistence type="predicted"/>
<sequence length="159" mass="18141">MHYMTIRSAFSTNNPTLPDSDDTLYTFAGKRILSSIFFYTTTKSFLETFCSMDFFVSLHSRCRTVVAPASRKPSPSTSTSNSPKYSRHSLAKLPYDEKARSSTSKTFFTEKVPREGMRRLEERDWEGLDLSGAHQTSPIKQLSDEMRNRVVFVQLDEGS</sequence>
<protein>
    <submittedName>
        <fullName evidence="2">Uncharacterized protein</fullName>
    </submittedName>
</protein>
<organism evidence="2 3">
    <name type="scientific">Dendrothele bispora (strain CBS 962.96)</name>
    <dbReference type="NCBI Taxonomy" id="1314807"/>
    <lineage>
        <taxon>Eukaryota</taxon>
        <taxon>Fungi</taxon>
        <taxon>Dikarya</taxon>
        <taxon>Basidiomycota</taxon>
        <taxon>Agaricomycotina</taxon>
        <taxon>Agaricomycetes</taxon>
        <taxon>Agaricomycetidae</taxon>
        <taxon>Agaricales</taxon>
        <taxon>Agaricales incertae sedis</taxon>
        <taxon>Dendrothele</taxon>
    </lineage>
</organism>
<evidence type="ECO:0000313" key="2">
    <source>
        <dbReference type="EMBL" id="THU96249.1"/>
    </source>
</evidence>
<evidence type="ECO:0000313" key="3">
    <source>
        <dbReference type="Proteomes" id="UP000297245"/>
    </source>
</evidence>
<dbReference type="EMBL" id="ML179181">
    <property type="protein sequence ID" value="THU96249.1"/>
    <property type="molecule type" value="Genomic_DNA"/>
</dbReference>